<dbReference type="Gene3D" id="3.30.70.1230">
    <property type="entry name" value="Nucleotide cyclase"/>
    <property type="match status" value="1"/>
</dbReference>
<dbReference type="Gene3D" id="3.40.50.300">
    <property type="entry name" value="P-loop containing nucleotide triphosphate hydrolases"/>
    <property type="match status" value="1"/>
</dbReference>
<dbReference type="PRINTS" id="PR00364">
    <property type="entry name" value="DISEASERSIST"/>
</dbReference>
<dbReference type="PROSITE" id="PS50125">
    <property type="entry name" value="GUANYLATE_CYCLASE_2"/>
    <property type="match status" value="1"/>
</dbReference>
<proteinExistence type="predicted"/>
<dbReference type="PANTHER" id="PTHR47691:SF3">
    <property type="entry name" value="HTH-TYPE TRANSCRIPTIONAL REGULATOR RV0890C-RELATED"/>
    <property type="match status" value="1"/>
</dbReference>
<dbReference type="InterPro" id="IPR003593">
    <property type="entry name" value="AAA+_ATPase"/>
</dbReference>
<dbReference type="GO" id="GO:0004016">
    <property type="term" value="F:adenylate cyclase activity"/>
    <property type="evidence" value="ECO:0007669"/>
    <property type="project" value="UniProtKB-ARBA"/>
</dbReference>
<dbReference type="InterPro" id="IPR019734">
    <property type="entry name" value="TPR_rpt"/>
</dbReference>
<organism evidence="2 3">
    <name type="scientific">Teichococcus oryzae</name>
    <dbReference type="NCBI Taxonomy" id="1608942"/>
    <lineage>
        <taxon>Bacteria</taxon>
        <taxon>Pseudomonadati</taxon>
        <taxon>Pseudomonadota</taxon>
        <taxon>Alphaproteobacteria</taxon>
        <taxon>Acetobacterales</taxon>
        <taxon>Roseomonadaceae</taxon>
        <taxon>Roseomonas</taxon>
    </lineage>
</organism>
<dbReference type="Pfam" id="PF13424">
    <property type="entry name" value="TPR_12"/>
    <property type="match status" value="1"/>
</dbReference>
<dbReference type="SUPFAM" id="SSF55073">
    <property type="entry name" value="Nucleotide cyclase"/>
    <property type="match status" value="1"/>
</dbReference>
<evidence type="ECO:0000259" key="1">
    <source>
        <dbReference type="PROSITE" id="PS50125"/>
    </source>
</evidence>
<dbReference type="InterPro" id="IPR011990">
    <property type="entry name" value="TPR-like_helical_dom_sf"/>
</dbReference>
<protein>
    <submittedName>
        <fullName evidence="2">Adenylate/guanylate cyclase domain-containing protein</fullName>
    </submittedName>
</protein>
<evidence type="ECO:0000313" key="3">
    <source>
        <dbReference type="Proteomes" id="UP000322110"/>
    </source>
</evidence>
<keyword evidence="3" id="KW-1185">Reference proteome</keyword>
<accession>A0A5B2TCW5</accession>
<dbReference type="InterPro" id="IPR001054">
    <property type="entry name" value="A/G_cyclase"/>
</dbReference>
<dbReference type="GO" id="GO:0043531">
    <property type="term" value="F:ADP binding"/>
    <property type="evidence" value="ECO:0007669"/>
    <property type="project" value="InterPro"/>
</dbReference>
<dbReference type="InterPro" id="IPR027417">
    <property type="entry name" value="P-loop_NTPase"/>
</dbReference>
<dbReference type="InterPro" id="IPR029787">
    <property type="entry name" value="Nucleotide_cyclase"/>
</dbReference>
<dbReference type="SMART" id="SM00382">
    <property type="entry name" value="AAA"/>
    <property type="match status" value="1"/>
</dbReference>
<dbReference type="CDD" id="cd07302">
    <property type="entry name" value="CHD"/>
    <property type="match status" value="1"/>
</dbReference>
<dbReference type="Pfam" id="PF00931">
    <property type="entry name" value="NB-ARC"/>
    <property type="match status" value="1"/>
</dbReference>
<gene>
    <name evidence="2" type="ORF">F0Q34_15035</name>
</gene>
<feature type="domain" description="Guanylate cyclase" evidence="1">
    <location>
        <begin position="10"/>
        <end position="128"/>
    </location>
</feature>
<dbReference type="SMART" id="SM00028">
    <property type="entry name" value="TPR"/>
    <property type="match status" value="5"/>
</dbReference>
<dbReference type="SUPFAM" id="SSF48452">
    <property type="entry name" value="TPR-like"/>
    <property type="match status" value="1"/>
</dbReference>
<dbReference type="Proteomes" id="UP000322110">
    <property type="component" value="Unassembled WGS sequence"/>
</dbReference>
<dbReference type="EMBL" id="VUKA01000008">
    <property type="protein sequence ID" value="KAA2212356.1"/>
    <property type="molecule type" value="Genomic_DNA"/>
</dbReference>
<sequence>MGAPGLVQVTLLFTDIEGSTRLLRSVGDEAYGQLLDALGSLFRSIYAAHHGRVIDTQGDSCFAVFRNDPLDAMAAAARCQHALAGQAWPGGCEVRVRAGIHVGHFRRGPRSPDETYVGLDVHRAARLCEAGHGGQILVSDKVAQAVEGRLPPGFGLKPLGEFQLRDLSGTDRLFQLLAEGLATEFPPLRALDVRRFNLPLERSSLLGRETQLAELHDLLLRPENGLVSLVGPAGVGKTRLAIAVARKESGAFRDGVCFVALAAVSDAELVASTIVRALGLQESGGMPLEEVLIGYLRDRGLMLVLDNFEHLLDAAPLVAGLLASCSQLKILVTSRAALRLRGEHEYPVPPLSFPPAFPPAEGLPDHAAFHRYPALALFAERAEATASRFAITAGNFSAVVAICARLDGLPLAIELAAARANILSPGEMLAHLSRDERHGSLDLLTGGTRDAPERHRTLRGAIGWSYGLLHAEDQALFRLLSVFVGSFTVEAAAAIAAMMPAERSPGAQTDPGAHPGGLSRFAFLDALGWLVESNLLQCIEAPGAQKRFQMLETIREFGLEQLEAQGELDRALHCHAIHFLRIAEQGEKEAGGPRQSEWLGRLDEEHGNFRGALARLFGEGGDAPTGIRMACALWVFWFRRAYLREGSRWIQMACALCPPDVPPLRARLLTCDGSLARMLGDFPRAEKLLEEAATLWRVLGDREGLAWALSHLGLVKQWLGELDSGVELLEESLSLRLSSGDRRGIARSLFNLAVAEDFRCHYARAAELYRRTLDAQQELGDVWGTGRALGYLAKVALREGDHARARALCQQAMALSRQVADKWGVGLAQAGLGGVALAEGQHAAAAAMFSQSLLTFRDVGSRDRIAECLQDLSSLLRQAGRVEQAVQLSAAAVAAQQGGTLALWPAVRAEQEAEMRDALSILGPERFQKAWAEGGAMGVDEAVAMARELGHLL</sequence>
<dbReference type="Pfam" id="PF00211">
    <property type="entry name" value="Guanylate_cyc"/>
    <property type="match status" value="1"/>
</dbReference>
<dbReference type="Gene3D" id="1.25.40.10">
    <property type="entry name" value="Tetratricopeptide repeat domain"/>
    <property type="match status" value="1"/>
</dbReference>
<dbReference type="GO" id="GO:0035556">
    <property type="term" value="P:intracellular signal transduction"/>
    <property type="evidence" value="ECO:0007669"/>
    <property type="project" value="InterPro"/>
</dbReference>
<reference evidence="2 3" key="1">
    <citation type="journal article" date="2015" name="Int. J. Syst. Evol. Microbiol.">
        <title>Roseomonas oryzae sp. nov., isolated from paddy rhizosphere soil.</title>
        <authorList>
            <person name="Ramaprasad E.V."/>
            <person name="Sasikala Ch."/>
            <person name="Ramana Ch.V."/>
        </authorList>
    </citation>
    <scope>NUCLEOTIDE SEQUENCE [LARGE SCALE GENOMIC DNA]</scope>
    <source>
        <strain evidence="2 3">KCTC 42542</strain>
    </source>
</reference>
<dbReference type="GO" id="GO:0009190">
    <property type="term" value="P:cyclic nucleotide biosynthetic process"/>
    <property type="evidence" value="ECO:0007669"/>
    <property type="project" value="InterPro"/>
</dbReference>
<comment type="caution">
    <text evidence="2">The sequence shown here is derived from an EMBL/GenBank/DDBJ whole genome shotgun (WGS) entry which is preliminary data.</text>
</comment>
<evidence type="ECO:0000313" key="2">
    <source>
        <dbReference type="EMBL" id="KAA2212356.1"/>
    </source>
</evidence>
<name>A0A5B2TCW5_9PROT</name>
<dbReference type="SMART" id="SM00044">
    <property type="entry name" value="CYCc"/>
    <property type="match status" value="1"/>
</dbReference>
<dbReference type="RefSeq" id="WP_149813053.1">
    <property type="nucleotide sequence ID" value="NZ_VUKA01000008.1"/>
</dbReference>
<dbReference type="AlphaFoldDB" id="A0A5B2TCW5"/>
<dbReference type="SUPFAM" id="SSF52540">
    <property type="entry name" value="P-loop containing nucleoside triphosphate hydrolases"/>
    <property type="match status" value="1"/>
</dbReference>
<dbReference type="PANTHER" id="PTHR47691">
    <property type="entry name" value="REGULATOR-RELATED"/>
    <property type="match status" value="1"/>
</dbReference>
<dbReference type="InterPro" id="IPR002182">
    <property type="entry name" value="NB-ARC"/>
</dbReference>
<dbReference type="OrthoDB" id="4473689at2"/>